<sequence>MVIMKKPQCHAFWVLTHTTPVTPVIAPTVELSKSQLKKLARAFASVGSFSSNWSAPNAVMDPLTPPIPNANKHSDV</sequence>
<gene>
    <name evidence="1" type="primary">Vigan.04G378500</name>
    <name evidence="1" type="ORF">VIGAN_04378500</name>
</gene>
<dbReference type="EMBL" id="AP015037">
    <property type="protein sequence ID" value="BAT86160.1"/>
    <property type="molecule type" value="Genomic_DNA"/>
</dbReference>
<protein>
    <submittedName>
        <fullName evidence="1">Uncharacterized protein</fullName>
    </submittedName>
</protein>
<accession>A0A0S3RZZ1</accession>
<proteinExistence type="predicted"/>
<evidence type="ECO:0000313" key="1">
    <source>
        <dbReference type="EMBL" id="BAT86160.1"/>
    </source>
</evidence>
<dbReference type="AlphaFoldDB" id="A0A0S3RZZ1"/>
<keyword evidence="2" id="KW-1185">Reference proteome</keyword>
<reference evidence="1 2" key="1">
    <citation type="journal article" date="2015" name="Sci. Rep.">
        <title>The power of single molecule real-time sequencing technology in the de novo assembly of a eukaryotic genome.</title>
        <authorList>
            <person name="Sakai H."/>
            <person name="Naito K."/>
            <person name="Ogiso-Tanaka E."/>
            <person name="Takahashi Y."/>
            <person name="Iseki K."/>
            <person name="Muto C."/>
            <person name="Satou K."/>
            <person name="Teruya K."/>
            <person name="Shiroma A."/>
            <person name="Shimoji M."/>
            <person name="Hirano T."/>
            <person name="Itoh T."/>
            <person name="Kaga A."/>
            <person name="Tomooka N."/>
        </authorList>
    </citation>
    <scope>NUCLEOTIDE SEQUENCE [LARGE SCALE GENOMIC DNA]</scope>
    <source>
        <strain evidence="2">cv. Shumari</strain>
    </source>
</reference>
<dbReference type="Proteomes" id="UP000291084">
    <property type="component" value="Chromosome 4"/>
</dbReference>
<organism evidence="1 2">
    <name type="scientific">Vigna angularis var. angularis</name>
    <dbReference type="NCBI Taxonomy" id="157739"/>
    <lineage>
        <taxon>Eukaryota</taxon>
        <taxon>Viridiplantae</taxon>
        <taxon>Streptophyta</taxon>
        <taxon>Embryophyta</taxon>
        <taxon>Tracheophyta</taxon>
        <taxon>Spermatophyta</taxon>
        <taxon>Magnoliopsida</taxon>
        <taxon>eudicotyledons</taxon>
        <taxon>Gunneridae</taxon>
        <taxon>Pentapetalae</taxon>
        <taxon>rosids</taxon>
        <taxon>fabids</taxon>
        <taxon>Fabales</taxon>
        <taxon>Fabaceae</taxon>
        <taxon>Papilionoideae</taxon>
        <taxon>50 kb inversion clade</taxon>
        <taxon>NPAAA clade</taxon>
        <taxon>indigoferoid/millettioid clade</taxon>
        <taxon>Phaseoleae</taxon>
        <taxon>Vigna</taxon>
    </lineage>
</organism>
<evidence type="ECO:0000313" key="2">
    <source>
        <dbReference type="Proteomes" id="UP000291084"/>
    </source>
</evidence>
<name>A0A0S3RZZ1_PHAAN</name>